<feature type="non-terminal residue" evidence="2">
    <location>
        <position position="164"/>
    </location>
</feature>
<feature type="domain" description="Bacteriophage P22 tailspike N-terminal" evidence="1">
    <location>
        <begin position="1"/>
        <end position="113"/>
    </location>
</feature>
<protein>
    <submittedName>
        <fullName evidence="2">Phage head-binding domain-containing protein</fullName>
    </submittedName>
</protein>
<dbReference type="EMBL" id="JANDBG010000049">
    <property type="protein sequence ID" value="MCX9004850.1"/>
    <property type="molecule type" value="Genomic_DNA"/>
</dbReference>
<dbReference type="Gene3D" id="2.170.14.10">
    <property type="entry name" value="Phage P22 tailspike-like, N-terminal domain"/>
    <property type="match status" value="1"/>
</dbReference>
<comment type="caution">
    <text evidence="2">The sequence shown here is derived from an EMBL/GenBank/DDBJ whole genome shotgun (WGS) entry which is preliminary data.</text>
</comment>
<evidence type="ECO:0000313" key="2">
    <source>
        <dbReference type="EMBL" id="MCX9004850.1"/>
    </source>
</evidence>
<name>A0AAW5WFA9_9ENTR</name>
<dbReference type="InterPro" id="IPR009093">
    <property type="entry name" value="P22_tailspike_N"/>
</dbReference>
<dbReference type="Proteomes" id="UP001207430">
    <property type="component" value="Unassembled WGS sequence"/>
</dbReference>
<sequence length="164" mass="17859">MSDIIPNAVVSQPAQLFTLARSFKANAYGKIYIGQIDTDPVSPANQIQVYLENEDGSHVPVSQPIIINAGGYPVYNGQIAKFVTVQGHSMAIYDAYGVQQFYYPNILKYDPDQFEVRLSEPGGAGLIGVMPYGTVQDAIKWVVPEVFPGSNAAEKLQEAVNYAV</sequence>
<gene>
    <name evidence="2" type="ORF">NLN86_24905</name>
</gene>
<dbReference type="InterPro" id="IPR036730">
    <property type="entry name" value="P22_tailspike_N_sf"/>
</dbReference>
<dbReference type="Pfam" id="PF09008">
    <property type="entry name" value="Head_binding"/>
    <property type="match status" value="1"/>
</dbReference>
<dbReference type="SUPFAM" id="SSF51327">
    <property type="entry name" value="Head-binding domain of phage P22 tailspike protein"/>
    <property type="match status" value="1"/>
</dbReference>
<dbReference type="RefSeq" id="WP_267449839.1">
    <property type="nucleotide sequence ID" value="NZ_JANDBG010000049.1"/>
</dbReference>
<reference evidence="2" key="1">
    <citation type="submission" date="2022-07" db="EMBL/GenBank/DDBJ databases">
        <title>Genome Sequence of Citrobacter portucalensis from Edible Snails.</title>
        <authorList>
            <person name="Okafor A.C."/>
            <person name="Ogbo F.C."/>
            <person name="Ruppitsch W."/>
            <person name="Allerberger F."/>
        </authorList>
    </citation>
    <scope>NUCLEOTIDE SEQUENCE</scope>
    <source>
        <strain evidence="2">Igbk 7</strain>
    </source>
</reference>
<organism evidence="2 3">
    <name type="scientific">Citrobacter portucalensis</name>
    <dbReference type="NCBI Taxonomy" id="1639133"/>
    <lineage>
        <taxon>Bacteria</taxon>
        <taxon>Pseudomonadati</taxon>
        <taxon>Pseudomonadota</taxon>
        <taxon>Gammaproteobacteria</taxon>
        <taxon>Enterobacterales</taxon>
        <taxon>Enterobacteriaceae</taxon>
        <taxon>Citrobacter</taxon>
        <taxon>Citrobacter freundii complex</taxon>
    </lineage>
</organism>
<accession>A0AAW5WFA9</accession>
<proteinExistence type="predicted"/>
<evidence type="ECO:0000259" key="1">
    <source>
        <dbReference type="Pfam" id="PF09008"/>
    </source>
</evidence>
<evidence type="ECO:0000313" key="3">
    <source>
        <dbReference type="Proteomes" id="UP001207430"/>
    </source>
</evidence>
<dbReference type="AlphaFoldDB" id="A0AAW5WFA9"/>